<reference evidence="2" key="1">
    <citation type="journal article" date="2014" name="Front. Microbiol.">
        <title>High frequency of phylogenetically diverse reductive dehalogenase-homologous genes in deep subseafloor sedimentary metagenomes.</title>
        <authorList>
            <person name="Kawai M."/>
            <person name="Futagami T."/>
            <person name="Toyoda A."/>
            <person name="Takaki Y."/>
            <person name="Nishi S."/>
            <person name="Hori S."/>
            <person name="Arai W."/>
            <person name="Tsubouchi T."/>
            <person name="Morono Y."/>
            <person name="Uchiyama I."/>
            <person name="Ito T."/>
            <person name="Fujiyama A."/>
            <person name="Inagaki F."/>
            <person name="Takami H."/>
        </authorList>
    </citation>
    <scope>NUCLEOTIDE SEQUENCE</scope>
    <source>
        <strain evidence="2">Expedition CK06-06</strain>
    </source>
</reference>
<evidence type="ECO:0000259" key="1">
    <source>
        <dbReference type="Pfam" id="PF13529"/>
    </source>
</evidence>
<gene>
    <name evidence="2" type="ORF">S01H4_21173</name>
</gene>
<protein>
    <recommendedName>
        <fullName evidence="1">Peptidase C39-like domain-containing protein</fullName>
    </recommendedName>
</protein>
<evidence type="ECO:0000313" key="2">
    <source>
        <dbReference type="EMBL" id="GAG78165.1"/>
    </source>
</evidence>
<organism evidence="2">
    <name type="scientific">marine sediment metagenome</name>
    <dbReference type="NCBI Taxonomy" id="412755"/>
    <lineage>
        <taxon>unclassified sequences</taxon>
        <taxon>metagenomes</taxon>
        <taxon>ecological metagenomes</taxon>
    </lineage>
</organism>
<dbReference type="InterPro" id="IPR039564">
    <property type="entry name" value="Peptidase_C39-like"/>
</dbReference>
<name>X1A7K0_9ZZZZ</name>
<feature type="non-terminal residue" evidence="2">
    <location>
        <position position="139"/>
    </location>
</feature>
<comment type="caution">
    <text evidence="2">The sequence shown here is derived from an EMBL/GenBank/DDBJ whole genome shotgun (WGS) entry which is preliminary data.</text>
</comment>
<dbReference type="EMBL" id="BART01009573">
    <property type="protein sequence ID" value="GAG78165.1"/>
    <property type="molecule type" value="Genomic_DNA"/>
</dbReference>
<accession>X1A7K0</accession>
<dbReference type="Gene3D" id="3.90.70.10">
    <property type="entry name" value="Cysteine proteinases"/>
    <property type="match status" value="1"/>
</dbReference>
<proteinExistence type="predicted"/>
<dbReference type="Pfam" id="PF13529">
    <property type="entry name" value="Peptidase_C39_2"/>
    <property type="match status" value="1"/>
</dbReference>
<sequence>MFDIPLIKQKGTELCIPACVEMALRFLDKSIEIDQNDIMKQQWMNEKGYVPKDYQDRRDRGISFGSIKKILEKLEIKRDVIFIKGKEEGKNPAIILESVKEILELKHVPVLISLKKTYNICHIVLITGIDGENFYYNNT</sequence>
<dbReference type="AlphaFoldDB" id="X1A7K0"/>
<feature type="domain" description="Peptidase C39-like" evidence="1">
    <location>
        <begin position="3"/>
        <end position="138"/>
    </location>
</feature>